<reference evidence="4 5" key="1">
    <citation type="submission" date="2014-04" db="EMBL/GenBank/DDBJ databases">
        <title>A comprehensive comparison of genomes of Erythrobacter spp. strains.</title>
        <authorList>
            <person name="Zheng Q."/>
        </authorList>
    </citation>
    <scope>NUCLEOTIDE SEQUENCE [LARGE SCALE GENOMIC DNA]</scope>
    <source>
        <strain evidence="4 5">DSM 6997</strain>
    </source>
</reference>
<dbReference type="GO" id="GO:0016746">
    <property type="term" value="F:acyltransferase activity"/>
    <property type="evidence" value="ECO:0007669"/>
    <property type="project" value="UniProtKB-UniRule"/>
</dbReference>
<dbReference type="GO" id="GO:0005737">
    <property type="term" value="C:cytoplasm"/>
    <property type="evidence" value="ECO:0007669"/>
    <property type="project" value="UniProtKB-SubCell"/>
</dbReference>
<dbReference type="Pfam" id="PF02794">
    <property type="entry name" value="HlyC"/>
    <property type="match status" value="1"/>
</dbReference>
<dbReference type="STRING" id="1044.EH31_12055"/>
<proteinExistence type="inferred from homology"/>
<keyword evidence="2" id="KW-0204">Cytolysis</keyword>
<dbReference type="RefSeq" id="WP_081853375.1">
    <property type="nucleotide sequence ID" value="NZ_JMIW01000005.1"/>
</dbReference>
<feature type="compositionally biased region" description="Basic and acidic residues" evidence="3">
    <location>
        <begin position="35"/>
        <end position="44"/>
    </location>
</feature>
<keyword evidence="2" id="KW-0012">Acyltransferase</keyword>
<name>A0A074M9D1_ERYLO</name>
<gene>
    <name evidence="4" type="ORF">EH31_12055</name>
</gene>
<dbReference type="AlphaFoldDB" id="A0A074M9D1"/>
<organism evidence="4 5">
    <name type="scientific">Erythrobacter longus</name>
    <dbReference type="NCBI Taxonomy" id="1044"/>
    <lineage>
        <taxon>Bacteria</taxon>
        <taxon>Pseudomonadati</taxon>
        <taxon>Pseudomonadota</taxon>
        <taxon>Alphaproteobacteria</taxon>
        <taxon>Sphingomonadales</taxon>
        <taxon>Erythrobacteraceae</taxon>
        <taxon>Erythrobacter/Porphyrobacter group</taxon>
        <taxon>Erythrobacter</taxon>
    </lineage>
</organism>
<evidence type="ECO:0000313" key="4">
    <source>
        <dbReference type="EMBL" id="KEO89375.1"/>
    </source>
</evidence>
<dbReference type="GO" id="GO:0031640">
    <property type="term" value="P:killing of cells of another organism"/>
    <property type="evidence" value="ECO:0007669"/>
    <property type="project" value="UniProtKB-KW"/>
</dbReference>
<dbReference type="Proteomes" id="UP000027647">
    <property type="component" value="Unassembled WGS sequence"/>
</dbReference>
<dbReference type="EMBL" id="JMIW01000005">
    <property type="protein sequence ID" value="KEO89375.1"/>
    <property type="molecule type" value="Genomic_DNA"/>
</dbReference>
<dbReference type="GO" id="GO:0009404">
    <property type="term" value="P:toxin metabolic process"/>
    <property type="evidence" value="ECO:0007669"/>
    <property type="project" value="UniProtKB-UniRule"/>
</dbReference>
<dbReference type="eggNOG" id="COG2994">
    <property type="taxonomic scope" value="Bacteria"/>
</dbReference>
<keyword evidence="5" id="KW-1185">Reference proteome</keyword>
<comment type="function">
    <text evidence="2">Involved in fatty acylation of protoxin at internal lysine residues, thereby converting it to the active toxin.</text>
</comment>
<comment type="caution">
    <text evidence="4">The sequence shown here is derived from an EMBL/GenBank/DDBJ whole genome shotgun (WGS) entry which is preliminary data.</text>
</comment>
<feature type="region of interest" description="Disordered" evidence="3">
    <location>
        <begin position="1"/>
        <end position="44"/>
    </location>
</feature>
<feature type="compositionally biased region" description="Low complexity" evidence="3">
    <location>
        <begin position="1"/>
        <end position="24"/>
    </location>
</feature>
<sequence length="209" mass="22261">MSTNGKSAGSGAANGRANAKANGKVSKGAKSATKAKPEQTEISPEMREKLAELRERVQVSVGQTVLAMMNLPRYKGQSLSDLNHLVIEPLLRDRLAIASAKKKEGDEAGVDNTTTAGIAIWASVSDEVDAKIREQIKGGAFPTRLGAEDWASGEKVWLLDLIAPNRQLATAVLANFKQIAGDKPIAIHPIVARSVDPEVLEKMKVKAEG</sequence>
<dbReference type="EC" id="2.3.1.-" evidence="2"/>
<evidence type="ECO:0000256" key="2">
    <source>
        <dbReference type="RuleBase" id="RU368102"/>
    </source>
</evidence>
<evidence type="ECO:0000313" key="5">
    <source>
        <dbReference type="Proteomes" id="UP000027647"/>
    </source>
</evidence>
<dbReference type="InterPro" id="IPR003996">
    <property type="entry name" value="RTX_toxin-activating_protC_bac"/>
</dbReference>
<keyword evidence="2" id="KW-0808">Transferase</keyword>
<evidence type="ECO:0000256" key="1">
    <source>
        <dbReference type="ARBA" id="ARBA00005686"/>
    </source>
</evidence>
<keyword evidence="2" id="KW-0963">Cytoplasm</keyword>
<evidence type="ECO:0000256" key="3">
    <source>
        <dbReference type="SAM" id="MobiDB-lite"/>
    </source>
</evidence>
<accession>A0A074M9D1</accession>
<comment type="similarity">
    <text evidence="1 2">Belongs to the RTX toxin acyltransferase family.</text>
</comment>
<protein>
    <recommendedName>
        <fullName evidence="2">RTX toxin-activating lysine-acyltransferase</fullName>
        <ecNumber evidence="2">2.3.1.-</ecNumber>
    </recommendedName>
</protein>
<comment type="subcellular location">
    <subcellularLocation>
        <location evidence="2">Cytoplasm</location>
    </subcellularLocation>
</comment>